<dbReference type="Proteomes" id="UP000265798">
    <property type="component" value="Unassembled WGS sequence"/>
</dbReference>
<protein>
    <recommendedName>
        <fullName evidence="4">Lipoprotein</fullName>
    </recommendedName>
</protein>
<accession>A0A396ZC46</accession>
<gene>
    <name evidence="2" type="ORF">DLM75_00825</name>
</gene>
<comment type="caution">
    <text evidence="2">The sequence shown here is derived from an EMBL/GenBank/DDBJ whole genome shotgun (WGS) entry which is preliminary data.</text>
</comment>
<dbReference type="OrthoDB" id="328765at2"/>
<dbReference type="AlphaFoldDB" id="A0A396ZC46"/>
<dbReference type="RefSeq" id="WP_118966674.1">
    <property type="nucleotide sequence ID" value="NZ_QHCT01000001.1"/>
</dbReference>
<keyword evidence="1" id="KW-0732">Signal</keyword>
<feature type="chain" id="PRO_5017378771" description="Lipoprotein" evidence="1">
    <location>
        <begin position="20"/>
        <end position="110"/>
    </location>
</feature>
<reference evidence="3" key="1">
    <citation type="submission" date="2018-05" db="EMBL/GenBank/DDBJ databases">
        <title>Leptospira yasudae sp. nov. and Leptospira stimsonii sp. nov., two pathogenic species of the genus Leptospira isolated from environmental sources.</title>
        <authorList>
            <person name="Casanovas-Massana A."/>
            <person name="Hamond C."/>
            <person name="Santos L.A."/>
            <person name="Hacker K.P."/>
            <person name="Balassiano I."/>
            <person name="Medeiros M.A."/>
            <person name="Reis M.G."/>
            <person name="Ko A.I."/>
            <person name="Wunder E.A."/>
        </authorList>
    </citation>
    <scope>NUCLEOTIDE SEQUENCE [LARGE SCALE GENOMIC DNA]</scope>
    <source>
        <strain evidence="3">Yale</strain>
    </source>
</reference>
<evidence type="ECO:0000313" key="3">
    <source>
        <dbReference type="Proteomes" id="UP000265798"/>
    </source>
</evidence>
<organism evidence="2 3">
    <name type="scientific">Leptospira stimsonii</name>
    <dbReference type="NCBI Taxonomy" id="2202203"/>
    <lineage>
        <taxon>Bacteria</taxon>
        <taxon>Pseudomonadati</taxon>
        <taxon>Spirochaetota</taxon>
        <taxon>Spirochaetia</taxon>
        <taxon>Leptospirales</taxon>
        <taxon>Leptospiraceae</taxon>
        <taxon>Leptospira</taxon>
    </lineage>
</organism>
<dbReference type="Pfam" id="PF06291">
    <property type="entry name" value="Lambda_Bor"/>
    <property type="match status" value="1"/>
</dbReference>
<sequence length="110" mass="13034">MRSIFFRLKILTLISSLTALPLFYCQHARVEVSPIAEQKKKTDSKKERILVKQNYYLMGLLPRKIEYEESSICPERGIKEIHQYSSFMNVLFEQMTLGIYSPRSLEIYCY</sequence>
<name>A0A396ZC46_9LEPT</name>
<evidence type="ECO:0000313" key="2">
    <source>
        <dbReference type="EMBL" id="RHX91823.1"/>
    </source>
</evidence>
<feature type="signal peptide" evidence="1">
    <location>
        <begin position="1"/>
        <end position="19"/>
    </location>
</feature>
<dbReference type="EMBL" id="QHCT01000001">
    <property type="protein sequence ID" value="RHX91823.1"/>
    <property type="molecule type" value="Genomic_DNA"/>
</dbReference>
<proteinExistence type="predicted"/>
<evidence type="ECO:0008006" key="4">
    <source>
        <dbReference type="Google" id="ProtNLM"/>
    </source>
</evidence>
<dbReference type="InterPro" id="IPR010438">
    <property type="entry name" value="Lambda_Bor"/>
</dbReference>
<evidence type="ECO:0000256" key="1">
    <source>
        <dbReference type="SAM" id="SignalP"/>
    </source>
</evidence>